<accession>A0A7X2ZQ09</accession>
<dbReference type="AlphaFoldDB" id="A0A7X2ZQ09"/>
<dbReference type="Pfam" id="PF13204">
    <property type="entry name" value="Apiosidase"/>
    <property type="match status" value="1"/>
</dbReference>
<dbReference type="InterPro" id="IPR008979">
    <property type="entry name" value="Galactose-bd-like_sf"/>
</dbReference>
<evidence type="ECO:0000256" key="3">
    <source>
        <dbReference type="SAM" id="Phobius"/>
    </source>
</evidence>
<evidence type="ECO:0000313" key="6">
    <source>
        <dbReference type="Proteomes" id="UP000540519"/>
    </source>
</evidence>
<dbReference type="EMBL" id="RCNR01000001">
    <property type="protein sequence ID" value="MUH34272.1"/>
    <property type="molecule type" value="Genomic_DNA"/>
</dbReference>
<keyword evidence="3" id="KW-0472">Membrane</keyword>
<keyword evidence="2" id="KW-1015">Disulfide bond</keyword>
<evidence type="ECO:0000259" key="4">
    <source>
        <dbReference type="SMART" id="SM00560"/>
    </source>
</evidence>
<feature type="transmembrane region" description="Helical" evidence="3">
    <location>
        <begin position="33"/>
        <end position="53"/>
    </location>
</feature>
<dbReference type="SUPFAM" id="SSF49785">
    <property type="entry name" value="Galactose-binding domain-like"/>
    <property type="match status" value="1"/>
</dbReference>
<evidence type="ECO:0000313" key="5">
    <source>
        <dbReference type="EMBL" id="MUH34272.1"/>
    </source>
</evidence>
<gene>
    <name evidence="5" type="ORF">D9O36_00305</name>
</gene>
<name>A0A7X2ZQ09_9FLAO</name>
<dbReference type="SUPFAM" id="SSF49899">
    <property type="entry name" value="Concanavalin A-like lectins/glucanases"/>
    <property type="match status" value="1"/>
</dbReference>
<keyword evidence="6" id="KW-1185">Reference proteome</keyword>
<dbReference type="Pfam" id="PF18962">
    <property type="entry name" value="Por_Secre_tail"/>
    <property type="match status" value="1"/>
</dbReference>
<dbReference type="InterPro" id="IPR006558">
    <property type="entry name" value="LamG-like"/>
</dbReference>
<dbReference type="Gene3D" id="2.60.120.200">
    <property type="match status" value="1"/>
</dbReference>
<dbReference type="InterPro" id="IPR013320">
    <property type="entry name" value="ConA-like_dom_sf"/>
</dbReference>
<dbReference type="NCBIfam" id="TIGR04183">
    <property type="entry name" value="Por_Secre_tail"/>
    <property type="match status" value="1"/>
</dbReference>
<proteinExistence type="predicted"/>
<reference evidence="5 6" key="1">
    <citation type="journal article" date="2019" name="Mar. Drugs">
        <title>Comparative Genomics and CAZyme Genome Repertoires of Marine Zobellia amurskyensis KMM 3526(T) and Zobellia laminariae KMM 3676(T).</title>
        <authorList>
            <person name="Chernysheva N."/>
            <person name="Bystritskaya E."/>
            <person name="Stenkova A."/>
            <person name="Golovkin I."/>
            <person name="Nedashkovskaya O."/>
            <person name="Isaeva M."/>
        </authorList>
    </citation>
    <scope>NUCLEOTIDE SEQUENCE [LARGE SCALE GENOMIC DNA]</scope>
    <source>
        <strain evidence="5 6">KMM 3526</strain>
    </source>
</reference>
<dbReference type="GO" id="GO:0004553">
    <property type="term" value="F:hydrolase activity, hydrolyzing O-glycosyl compounds"/>
    <property type="evidence" value="ECO:0007669"/>
    <property type="project" value="UniProtKB-ARBA"/>
</dbReference>
<dbReference type="InterPro" id="IPR032260">
    <property type="entry name" value="DUF5060"/>
</dbReference>
<dbReference type="Pfam" id="PF16586">
    <property type="entry name" value="DUF5060"/>
    <property type="match status" value="1"/>
</dbReference>
<organism evidence="5 6">
    <name type="scientific">Zobellia amurskyensis</name>
    <dbReference type="NCBI Taxonomy" id="248905"/>
    <lineage>
        <taxon>Bacteria</taxon>
        <taxon>Pseudomonadati</taxon>
        <taxon>Bacteroidota</taxon>
        <taxon>Flavobacteriia</taxon>
        <taxon>Flavobacteriales</taxon>
        <taxon>Flavobacteriaceae</taxon>
        <taxon>Zobellia</taxon>
    </lineage>
</organism>
<dbReference type="InterPro" id="IPR013783">
    <property type="entry name" value="Ig-like_fold"/>
</dbReference>
<dbReference type="Pfam" id="PF13385">
    <property type="entry name" value="Laminin_G_3"/>
    <property type="match status" value="1"/>
</dbReference>
<dbReference type="GO" id="GO:0005975">
    <property type="term" value="P:carbohydrate metabolic process"/>
    <property type="evidence" value="ECO:0007669"/>
    <property type="project" value="UniProtKB-ARBA"/>
</dbReference>
<dbReference type="SMART" id="SM00560">
    <property type="entry name" value="LamGL"/>
    <property type="match status" value="1"/>
</dbReference>
<keyword evidence="3" id="KW-1133">Transmembrane helix</keyword>
<sequence>MWCYRHIIQNPPIPMTSFIDSVKRRCFYKQKSLLSRIVLLVILYSWTSASVFAQSASYSVMEVVEVEFKSQQQYSNPYMDVDVWVELQKEGSPGEVYRIPIFWDGGNVFRGRLVATSPGNWTWKVLDETVTKSDRGFIGKSGAFSAAIADVSSNPNNRGFIRVAPNKRTLEYADGTPFFFTADTSWSALTAVFGFDRANDISGISFKDYISARKKQGFNGLNVIASFPDDTYLEQLGRNLDRPGKERGLWSSETWGKKIAPNGETPFELKTRGQSVTDKLAEVDYQKIDPKYWQSVDERMQFLSEQGFVTLFESIRRHERWPFRSQVEKNAFYNYIRYLWARYGCYNMIFSWVHHDTNSGNVYPEWLKLVSHANSELSKKIGGYKMPYGQPRTAMSYNTTLKNWERDIPTALDVQNVSNAERDETMHSWLRDIYYAGATKPALNLEPFYPGWGLHSGNEINPGMDDTSMAQMQMYGSVLSGGLAGHAWGDAWYAGAATSTGRSGGATIVAANDPQISALNAFESQAMGHLKDFILDSGHDYSYLVPAADTHLSDSQDYLHTLSVSKDNSFALGFFTADSRKNAKALPTLKNFQASKTYQFQWWDVTNGGWVSSENITTSSSGAMKTPNVPNNDRTKGWAYRIRLEGLVDEDDVGTDETDTDTDSDINFALRINSGGEATTYNGDTFVADTYFDSGLPLNRPQTGLDDPFKRFRFSRSRVMNYDIPLKNGDYTVKLHFAELWFGATGGSAGGAGKRVFDVSLEGVLVEDNLDVFAQVGAETVLTRAYTVNVSDGQLQIDFSSLASDGGVRHPIINAIEILGTQEEVPPVANGKEEALPGLVGHWPLDELNGVNAGDVSGLERTGVLQDGLTFDKDKVSGQIGGALWFDGGDGHIRLPNLDDNLQAGFSVSAWIKPNNAEGGYQGVVGSTTSGGFMMFVNQGKLGFKVTTNESGSRLISEGVVKNDVWQMISCTYDGSEMRWYINGENVHSEAFSGTLKDRSEAWIGWSGWGNEYFEGGIDDVQLFSNALTKQQIFSLYEEGDFYTVSGSLASKSDVSIDSIENLTTKITQPAYVHPNPTVGNFRITGISEGEKEIVVADFSGHVLLSLKTDEAEPELDLSGYPDAMYIVNVKQNGLEWSFKIIKE</sequence>
<comment type="caution">
    <text evidence="5">The sequence shown here is derived from an EMBL/GenBank/DDBJ whole genome shotgun (WGS) entry which is preliminary data.</text>
</comment>
<evidence type="ECO:0000256" key="2">
    <source>
        <dbReference type="ARBA" id="ARBA00023157"/>
    </source>
</evidence>
<dbReference type="Gene3D" id="2.60.40.10">
    <property type="entry name" value="Immunoglobulins"/>
    <property type="match status" value="1"/>
</dbReference>
<dbReference type="Proteomes" id="UP000540519">
    <property type="component" value="Unassembled WGS sequence"/>
</dbReference>
<protein>
    <submittedName>
        <fullName evidence="5">DUF4038 domain-containing protein</fullName>
    </submittedName>
</protein>
<dbReference type="InterPro" id="IPR026444">
    <property type="entry name" value="Secre_tail"/>
</dbReference>
<feature type="domain" description="LamG-like jellyroll fold" evidence="4">
    <location>
        <begin position="904"/>
        <end position="1031"/>
    </location>
</feature>
<dbReference type="Gene3D" id="3.20.20.80">
    <property type="entry name" value="Glycosidases"/>
    <property type="match status" value="1"/>
</dbReference>
<evidence type="ECO:0000256" key="1">
    <source>
        <dbReference type="ARBA" id="ARBA00022729"/>
    </source>
</evidence>
<dbReference type="Gene3D" id="2.60.120.430">
    <property type="entry name" value="Galactose-binding lectin"/>
    <property type="match status" value="1"/>
</dbReference>
<dbReference type="InterPro" id="IPR025277">
    <property type="entry name" value="Apiosidase-like_cat_dom"/>
</dbReference>
<dbReference type="Pfam" id="PF11721">
    <property type="entry name" value="Malectin"/>
    <property type="match status" value="1"/>
</dbReference>
<keyword evidence="3" id="KW-0812">Transmembrane</keyword>
<dbReference type="PANTHER" id="PTHR37836">
    <property type="entry name" value="LMO1036 PROTEIN"/>
    <property type="match status" value="1"/>
</dbReference>
<dbReference type="PANTHER" id="PTHR37836:SF2">
    <property type="entry name" value="DUF4038 DOMAIN-CONTAINING PROTEIN"/>
    <property type="match status" value="1"/>
</dbReference>
<dbReference type="InterPro" id="IPR021720">
    <property type="entry name" value="Malectin_dom"/>
</dbReference>
<keyword evidence="1" id="KW-0732">Signal</keyword>